<evidence type="ECO:0000313" key="3">
    <source>
        <dbReference type="Proteomes" id="UP000177610"/>
    </source>
</evidence>
<reference evidence="2 3" key="1">
    <citation type="journal article" date="2016" name="Nat. Commun.">
        <title>Thousands of microbial genomes shed light on interconnected biogeochemical processes in an aquifer system.</title>
        <authorList>
            <person name="Anantharaman K."/>
            <person name="Brown C.T."/>
            <person name="Hug L.A."/>
            <person name="Sharon I."/>
            <person name="Castelle C.J."/>
            <person name="Probst A.J."/>
            <person name="Thomas B.C."/>
            <person name="Singh A."/>
            <person name="Wilkins M.J."/>
            <person name="Karaoz U."/>
            <person name="Brodie E.L."/>
            <person name="Williams K.H."/>
            <person name="Hubbard S.S."/>
            <person name="Banfield J.F."/>
        </authorList>
    </citation>
    <scope>NUCLEOTIDE SEQUENCE [LARGE SCALE GENOMIC DNA]</scope>
</reference>
<dbReference type="Proteomes" id="UP000177610">
    <property type="component" value="Unassembled WGS sequence"/>
</dbReference>
<sequence length="251" mass="28367">MARDQGRTGGQRDQNRNRGQQDRGKQQDKRPKAPVFKYEFECGGKREAVELSVRITKDGKAIKGEQLWFWLGADTQKRQKQIEKTAADGSKSVWVLETDERGIAAGKFPLTTAHEKFTHITAVHGVYSWEDTKPLPTTGKFTPVAEPTTKKDDKKRFEVIPHPLSLDNWNPVTFICKDETGKPEQGTVSINAGQKFKVRGYDEVYDGEKGFETLDNGKLTLHIQLLTADAYCSFLHEESNELVKKTLLKEA</sequence>
<evidence type="ECO:0000313" key="2">
    <source>
        <dbReference type="EMBL" id="OGE74011.1"/>
    </source>
</evidence>
<protein>
    <submittedName>
        <fullName evidence="2">Uncharacterized protein</fullName>
    </submittedName>
</protein>
<comment type="caution">
    <text evidence="2">The sequence shown here is derived from an EMBL/GenBank/DDBJ whole genome shotgun (WGS) entry which is preliminary data.</text>
</comment>
<evidence type="ECO:0000256" key="1">
    <source>
        <dbReference type="SAM" id="MobiDB-lite"/>
    </source>
</evidence>
<organism evidence="2 3">
    <name type="scientific">Candidatus Doudnabacteria bacterium RIFCSPHIGHO2_01_FULL_41_86</name>
    <dbReference type="NCBI Taxonomy" id="1817821"/>
    <lineage>
        <taxon>Bacteria</taxon>
        <taxon>Candidatus Doudnaibacteriota</taxon>
    </lineage>
</organism>
<name>A0A1F5N8J3_9BACT</name>
<feature type="compositionally biased region" description="Basic and acidic residues" evidence="1">
    <location>
        <begin position="13"/>
        <end position="31"/>
    </location>
</feature>
<dbReference type="EMBL" id="MFEH01000003">
    <property type="protein sequence ID" value="OGE74011.1"/>
    <property type="molecule type" value="Genomic_DNA"/>
</dbReference>
<dbReference type="AlphaFoldDB" id="A0A1F5N8J3"/>
<accession>A0A1F5N8J3</accession>
<gene>
    <name evidence="2" type="ORF">A2717_00575</name>
</gene>
<proteinExistence type="predicted"/>
<feature type="region of interest" description="Disordered" evidence="1">
    <location>
        <begin position="1"/>
        <end position="35"/>
    </location>
</feature>
<dbReference type="STRING" id="1817821.A2717_00575"/>